<dbReference type="AlphaFoldDB" id="A0A848G873"/>
<dbReference type="EMBL" id="JABBGA010000009">
    <property type="protein sequence ID" value="NML26603.1"/>
    <property type="molecule type" value="Genomic_DNA"/>
</dbReference>
<keyword evidence="2" id="KW-1185">Reference proteome</keyword>
<protein>
    <recommendedName>
        <fullName evidence="3">Pilus assembly protein PilW</fullName>
    </recommendedName>
</protein>
<comment type="caution">
    <text evidence="1">The sequence shown here is derived from an EMBL/GenBank/DDBJ whole genome shotgun (WGS) entry which is preliminary data.</text>
</comment>
<evidence type="ECO:0000313" key="1">
    <source>
        <dbReference type="EMBL" id="NML26603.1"/>
    </source>
</evidence>
<proteinExistence type="predicted"/>
<dbReference type="Proteomes" id="UP000580043">
    <property type="component" value="Unassembled WGS sequence"/>
</dbReference>
<accession>A0A848G873</accession>
<gene>
    <name evidence="1" type="ORF">HHL15_12685</name>
</gene>
<sequence>MMVGVAVGLIATTVIMHTYSSSEMYRRNLTGTGDAVQSASIAAQRLDLALQGSGAGLARSTRVWGCRLMVTYASNVVLPRSGPYPAPFASVPSTLRVMPLAVQSGGASGSDVILTMAANSASANQPFNVSSPAGTSLVGSPTPPLGIGLKSSANAVDYDLFLAAPQDLGGDPGDCRIVQAASTFAPFTLLTDATLALKVAQVPDVAVPLNSTTYGNVDSSILAKAPAAFHLGLRADPRFSMFGVNDNNELVQYDLLNRNDSQVIAENIFLMKVRYGLDNGVGGTINDNAVDEWVSPGESGWTIGELMDGKAATQQKIGFIKAIRIAVVLRSSQPVNTDAVVSSIDLFQDLAASRQFSYTLSSTEKRYQYQVYEWVISLRNMRVPPVI</sequence>
<dbReference type="GO" id="GO:0043683">
    <property type="term" value="P:type IV pilus assembly"/>
    <property type="evidence" value="ECO:0007669"/>
    <property type="project" value="InterPro"/>
</dbReference>
<evidence type="ECO:0008006" key="3">
    <source>
        <dbReference type="Google" id="ProtNLM"/>
    </source>
</evidence>
<evidence type="ECO:0000313" key="2">
    <source>
        <dbReference type="Proteomes" id="UP000580043"/>
    </source>
</evidence>
<dbReference type="RefSeq" id="WP_169146146.1">
    <property type="nucleotide sequence ID" value="NZ_JABBGA010000009.1"/>
</dbReference>
<reference evidence="1 2" key="1">
    <citation type="submission" date="2020-04" db="EMBL/GenBank/DDBJ databases">
        <title>Zoogloea sp. G-4-1-14 isolated from soil.</title>
        <authorList>
            <person name="Dahal R.H."/>
        </authorList>
    </citation>
    <scope>NUCLEOTIDE SEQUENCE [LARGE SCALE GENOMIC DNA]</scope>
    <source>
        <strain evidence="1 2">G-4-1-14</strain>
    </source>
</reference>
<dbReference type="InterPro" id="IPR032092">
    <property type="entry name" value="PilW"/>
</dbReference>
<dbReference type="Pfam" id="PF16074">
    <property type="entry name" value="PilW"/>
    <property type="match status" value="1"/>
</dbReference>
<name>A0A848G873_9RHOO</name>
<organism evidence="1 2">
    <name type="scientific">Zoogloea dura</name>
    <dbReference type="NCBI Taxonomy" id="2728840"/>
    <lineage>
        <taxon>Bacteria</taxon>
        <taxon>Pseudomonadati</taxon>
        <taxon>Pseudomonadota</taxon>
        <taxon>Betaproteobacteria</taxon>
        <taxon>Rhodocyclales</taxon>
        <taxon>Zoogloeaceae</taxon>
        <taxon>Zoogloea</taxon>
    </lineage>
</organism>